<protein>
    <submittedName>
        <fullName evidence="1">Uncharacterized protein</fullName>
    </submittedName>
</protein>
<evidence type="ECO:0000313" key="2">
    <source>
        <dbReference type="Proteomes" id="UP000828390"/>
    </source>
</evidence>
<dbReference type="AlphaFoldDB" id="A0A9D4KHU5"/>
<gene>
    <name evidence="1" type="ORF">DPMN_113679</name>
</gene>
<accession>A0A9D4KHU5</accession>
<reference evidence="1" key="2">
    <citation type="submission" date="2020-11" db="EMBL/GenBank/DDBJ databases">
        <authorList>
            <person name="McCartney M.A."/>
            <person name="Auch B."/>
            <person name="Kono T."/>
            <person name="Mallez S."/>
            <person name="Becker A."/>
            <person name="Gohl D.M."/>
            <person name="Silverstein K.A.T."/>
            <person name="Koren S."/>
            <person name="Bechman K.B."/>
            <person name="Herman A."/>
            <person name="Abrahante J.E."/>
            <person name="Garbe J."/>
        </authorList>
    </citation>
    <scope>NUCLEOTIDE SEQUENCE</scope>
    <source>
        <strain evidence="1">Duluth1</strain>
        <tissue evidence="1">Whole animal</tissue>
    </source>
</reference>
<name>A0A9D4KHU5_DREPO</name>
<comment type="caution">
    <text evidence="1">The sequence shown here is derived from an EMBL/GenBank/DDBJ whole genome shotgun (WGS) entry which is preliminary data.</text>
</comment>
<proteinExistence type="predicted"/>
<evidence type="ECO:0000313" key="1">
    <source>
        <dbReference type="EMBL" id="KAH3840232.1"/>
    </source>
</evidence>
<reference evidence="1" key="1">
    <citation type="journal article" date="2019" name="bioRxiv">
        <title>The Genome of the Zebra Mussel, Dreissena polymorpha: A Resource for Invasive Species Research.</title>
        <authorList>
            <person name="McCartney M.A."/>
            <person name="Auch B."/>
            <person name="Kono T."/>
            <person name="Mallez S."/>
            <person name="Zhang Y."/>
            <person name="Obille A."/>
            <person name="Becker A."/>
            <person name="Abrahante J.E."/>
            <person name="Garbe J."/>
            <person name="Badalamenti J.P."/>
            <person name="Herman A."/>
            <person name="Mangelson H."/>
            <person name="Liachko I."/>
            <person name="Sullivan S."/>
            <person name="Sone E.D."/>
            <person name="Koren S."/>
            <person name="Silverstein K.A.T."/>
            <person name="Beckman K.B."/>
            <person name="Gohl D.M."/>
        </authorList>
    </citation>
    <scope>NUCLEOTIDE SEQUENCE</scope>
    <source>
        <strain evidence="1">Duluth1</strain>
        <tissue evidence="1">Whole animal</tissue>
    </source>
</reference>
<dbReference type="EMBL" id="JAIWYP010000004">
    <property type="protein sequence ID" value="KAH3840232.1"/>
    <property type="molecule type" value="Genomic_DNA"/>
</dbReference>
<dbReference type="Proteomes" id="UP000828390">
    <property type="component" value="Unassembled WGS sequence"/>
</dbReference>
<sequence>MLTYAVSSDCPGDRRRMWIASIQPKTEGNPRTRKNSFVTRLGLRHWMEFS</sequence>
<organism evidence="1 2">
    <name type="scientific">Dreissena polymorpha</name>
    <name type="common">Zebra mussel</name>
    <name type="synonym">Mytilus polymorpha</name>
    <dbReference type="NCBI Taxonomy" id="45954"/>
    <lineage>
        <taxon>Eukaryota</taxon>
        <taxon>Metazoa</taxon>
        <taxon>Spiralia</taxon>
        <taxon>Lophotrochozoa</taxon>
        <taxon>Mollusca</taxon>
        <taxon>Bivalvia</taxon>
        <taxon>Autobranchia</taxon>
        <taxon>Heteroconchia</taxon>
        <taxon>Euheterodonta</taxon>
        <taxon>Imparidentia</taxon>
        <taxon>Neoheterodontei</taxon>
        <taxon>Myida</taxon>
        <taxon>Dreissenoidea</taxon>
        <taxon>Dreissenidae</taxon>
        <taxon>Dreissena</taxon>
    </lineage>
</organism>
<keyword evidence="2" id="KW-1185">Reference proteome</keyword>